<accession>A0A1I0Q442</accession>
<dbReference type="RefSeq" id="WP_090258436.1">
    <property type="nucleotide sequence ID" value="NZ_FOIR01000002.1"/>
</dbReference>
<dbReference type="AlphaFoldDB" id="A0A1I0Q442"/>
<gene>
    <name evidence="5" type="ORF">SAMN05216290_1994</name>
</gene>
<dbReference type="SMART" id="SM00342">
    <property type="entry name" value="HTH_ARAC"/>
    <property type="match status" value="1"/>
</dbReference>
<evidence type="ECO:0000313" key="6">
    <source>
        <dbReference type="Proteomes" id="UP000199437"/>
    </source>
</evidence>
<evidence type="ECO:0000256" key="2">
    <source>
        <dbReference type="ARBA" id="ARBA00023125"/>
    </source>
</evidence>
<name>A0A1I0Q442_9BACT</name>
<dbReference type="OrthoDB" id="1410840at2"/>
<dbReference type="Gene3D" id="1.10.10.60">
    <property type="entry name" value="Homeodomain-like"/>
    <property type="match status" value="1"/>
</dbReference>
<keyword evidence="2" id="KW-0238">DNA-binding</keyword>
<proteinExistence type="predicted"/>
<dbReference type="GO" id="GO:0003700">
    <property type="term" value="F:DNA-binding transcription factor activity"/>
    <property type="evidence" value="ECO:0007669"/>
    <property type="project" value="InterPro"/>
</dbReference>
<dbReference type="InterPro" id="IPR018060">
    <property type="entry name" value="HTH_AraC"/>
</dbReference>
<evidence type="ECO:0000313" key="5">
    <source>
        <dbReference type="EMBL" id="SEW21688.1"/>
    </source>
</evidence>
<organism evidence="5 6">
    <name type="scientific">Roseivirga pacifica</name>
    <dbReference type="NCBI Taxonomy" id="1267423"/>
    <lineage>
        <taxon>Bacteria</taxon>
        <taxon>Pseudomonadati</taxon>
        <taxon>Bacteroidota</taxon>
        <taxon>Cytophagia</taxon>
        <taxon>Cytophagales</taxon>
        <taxon>Roseivirgaceae</taxon>
        <taxon>Roseivirga</taxon>
    </lineage>
</organism>
<keyword evidence="6" id="KW-1185">Reference proteome</keyword>
<reference evidence="6" key="1">
    <citation type="submission" date="2016-10" db="EMBL/GenBank/DDBJ databases">
        <authorList>
            <person name="Varghese N."/>
            <person name="Submissions S."/>
        </authorList>
    </citation>
    <scope>NUCLEOTIDE SEQUENCE [LARGE SCALE GENOMIC DNA]</scope>
    <source>
        <strain evidence="6">CGMCC 1.12402</strain>
    </source>
</reference>
<keyword evidence="3" id="KW-0804">Transcription</keyword>
<dbReference type="GeneID" id="99986708"/>
<dbReference type="STRING" id="1267423.SAMN05216290_1994"/>
<dbReference type="EMBL" id="FOIR01000002">
    <property type="protein sequence ID" value="SEW21688.1"/>
    <property type="molecule type" value="Genomic_DNA"/>
</dbReference>
<feature type="domain" description="HTH araC/xylS-type" evidence="4">
    <location>
        <begin position="181"/>
        <end position="269"/>
    </location>
</feature>
<sequence>MSKIEEQNLKRFYFELNEQKPVELLVNNHLSESDYWFDMHYELEIGLLMRGRMKREYLGHETILHPGQVWFCSMWEPHGFELLEIPCEVVVFVIDPQFLAKNNLLNIDMLAPFMVSPEKRPQFSGAEKDKALQLGESAKTILKDSERTTEWAKLQVLQLLLMLNEQWRTLPNEDQKFTKHLSIHSALQLVFNEKRLITTEEAAQTCGLSASSFRQRFKDLMGTSFSDFALQYRVRGAAADLKHSDQTQEAVAMNWGFTDASHLHKYLKR</sequence>
<evidence type="ECO:0000256" key="3">
    <source>
        <dbReference type="ARBA" id="ARBA00023163"/>
    </source>
</evidence>
<dbReference type="PROSITE" id="PS01124">
    <property type="entry name" value="HTH_ARAC_FAMILY_2"/>
    <property type="match status" value="1"/>
</dbReference>
<protein>
    <submittedName>
        <fullName evidence="5">Helix-turn-helix domain-containing protein</fullName>
    </submittedName>
</protein>
<evidence type="ECO:0000256" key="1">
    <source>
        <dbReference type="ARBA" id="ARBA00023015"/>
    </source>
</evidence>
<dbReference type="SUPFAM" id="SSF51182">
    <property type="entry name" value="RmlC-like cupins"/>
    <property type="match status" value="1"/>
</dbReference>
<dbReference type="Proteomes" id="UP000199437">
    <property type="component" value="Unassembled WGS sequence"/>
</dbReference>
<dbReference type="GO" id="GO:0043565">
    <property type="term" value="F:sequence-specific DNA binding"/>
    <property type="evidence" value="ECO:0007669"/>
    <property type="project" value="InterPro"/>
</dbReference>
<evidence type="ECO:0000259" key="4">
    <source>
        <dbReference type="PROSITE" id="PS01124"/>
    </source>
</evidence>
<dbReference type="InterPro" id="IPR050204">
    <property type="entry name" value="AraC_XylS_family_regulators"/>
</dbReference>
<dbReference type="Pfam" id="PF12833">
    <property type="entry name" value="HTH_18"/>
    <property type="match status" value="1"/>
</dbReference>
<keyword evidence="1" id="KW-0805">Transcription regulation</keyword>
<dbReference type="InterPro" id="IPR011051">
    <property type="entry name" value="RmlC_Cupin_sf"/>
</dbReference>
<dbReference type="PANTHER" id="PTHR46796">
    <property type="entry name" value="HTH-TYPE TRANSCRIPTIONAL ACTIVATOR RHAS-RELATED"/>
    <property type="match status" value="1"/>
</dbReference>